<evidence type="ECO:0008006" key="3">
    <source>
        <dbReference type="Google" id="ProtNLM"/>
    </source>
</evidence>
<evidence type="ECO:0000313" key="2">
    <source>
        <dbReference type="Proteomes" id="UP001560573"/>
    </source>
</evidence>
<reference evidence="1 2" key="1">
    <citation type="submission" date="2023-07" db="EMBL/GenBank/DDBJ databases">
        <authorList>
            <person name="Lian W.-H."/>
        </authorList>
    </citation>
    <scope>NUCLEOTIDE SEQUENCE [LARGE SCALE GENOMIC DNA]</scope>
    <source>
        <strain evidence="1 2">SYSU DXS3180</strain>
    </source>
</reference>
<comment type="caution">
    <text evidence="1">The sequence shown here is derived from an EMBL/GenBank/DDBJ whole genome shotgun (WGS) entry which is preliminary data.</text>
</comment>
<keyword evidence="2" id="KW-1185">Reference proteome</keyword>
<dbReference type="RefSeq" id="WP_369330735.1">
    <property type="nucleotide sequence ID" value="NZ_JAULBC010000006.1"/>
</dbReference>
<dbReference type="EMBL" id="JAULBC010000006">
    <property type="protein sequence ID" value="MEX6689328.1"/>
    <property type="molecule type" value="Genomic_DNA"/>
</dbReference>
<protein>
    <recommendedName>
        <fullName evidence="3">Outer membrane protein beta-barrel domain-containing protein</fullName>
    </recommendedName>
</protein>
<accession>A0ABV3ZLA1</accession>
<evidence type="ECO:0000313" key="1">
    <source>
        <dbReference type="EMBL" id="MEX6689328.1"/>
    </source>
</evidence>
<sequence>MRYYFLLLLLTASSLKGNCQDNKTGKVQYSGMYEVGMLIGKAYTKVNSQIVQGISFKNYFTGVGVALDPYGFRTIPVFAQFRYALHNNKSSPFAFASLGVSIPWNNGVIPEKYYNSDDTWHKLKVGPYAEAGIGYKVKLNDGHAMNLMLGYCYKRFNYTERTNYYTDAQQQYEDRYTYDYRRISLRVGFEF</sequence>
<name>A0ABV3ZLA1_9BACT</name>
<proteinExistence type="predicted"/>
<dbReference type="Proteomes" id="UP001560573">
    <property type="component" value="Unassembled WGS sequence"/>
</dbReference>
<gene>
    <name evidence="1" type="ORF">QTN47_17600</name>
</gene>
<organism evidence="1 2">
    <name type="scientific">Danxiaibacter flavus</name>
    <dbReference type="NCBI Taxonomy" id="3049108"/>
    <lineage>
        <taxon>Bacteria</taxon>
        <taxon>Pseudomonadati</taxon>
        <taxon>Bacteroidota</taxon>
        <taxon>Chitinophagia</taxon>
        <taxon>Chitinophagales</taxon>
        <taxon>Chitinophagaceae</taxon>
        <taxon>Danxiaibacter</taxon>
    </lineage>
</organism>